<comment type="caution">
    <text evidence="8">The sequence shown here is derived from an EMBL/GenBank/DDBJ whole genome shotgun (WGS) entry which is preliminary data.</text>
</comment>
<evidence type="ECO:0000313" key="8">
    <source>
        <dbReference type="EMBL" id="MBA2117869.1"/>
    </source>
</evidence>
<keyword evidence="3" id="KW-0285">Flavoprotein</keyword>
<dbReference type="Pfam" id="PF07992">
    <property type="entry name" value="Pyr_redox_2"/>
    <property type="match status" value="1"/>
</dbReference>
<evidence type="ECO:0000256" key="2">
    <source>
        <dbReference type="ARBA" id="ARBA00007532"/>
    </source>
</evidence>
<comment type="similarity">
    <text evidence="2">Belongs to the class-I pyridine nucleotide-disulfide oxidoreductase family.</text>
</comment>
<dbReference type="RefSeq" id="WP_207399226.1">
    <property type="nucleotide sequence ID" value="NZ_JABRWO010000021.1"/>
</dbReference>
<dbReference type="GO" id="GO:0050660">
    <property type="term" value="F:flavin adenine dinucleotide binding"/>
    <property type="evidence" value="ECO:0007669"/>
    <property type="project" value="TreeGrafter"/>
</dbReference>
<dbReference type="PRINTS" id="PR00368">
    <property type="entry name" value="FADPNR"/>
</dbReference>
<evidence type="ECO:0000256" key="5">
    <source>
        <dbReference type="ARBA" id="ARBA00023002"/>
    </source>
</evidence>
<accession>A0A7V8VAB1</accession>
<feature type="domain" description="FAD/NAD(P)-binding" evidence="7">
    <location>
        <begin position="24"/>
        <end position="245"/>
    </location>
</feature>
<proteinExistence type="inferred from homology"/>
<keyword evidence="4" id="KW-0274">FAD</keyword>
<evidence type="ECO:0000256" key="4">
    <source>
        <dbReference type="ARBA" id="ARBA00022827"/>
    </source>
</evidence>
<dbReference type="InterPro" id="IPR004099">
    <property type="entry name" value="Pyr_nucl-diS_OxRdtase_dimer"/>
</dbReference>
<evidence type="ECO:0000259" key="6">
    <source>
        <dbReference type="Pfam" id="PF02852"/>
    </source>
</evidence>
<keyword evidence="5" id="KW-0560">Oxidoreductase</keyword>
<evidence type="ECO:0000256" key="1">
    <source>
        <dbReference type="ARBA" id="ARBA00001974"/>
    </source>
</evidence>
<keyword evidence="9" id="KW-1185">Reference proteome</keyword>
<evidence type="ECO:0000259" key="7">
    <source>
        <dbReference type="Pfam" id="PF07992"/>
    </source>
</evidence>
<dbReference type="Gene3D" id="3.30.390.30">
    <property type="match status" value="1"/>
</dbReference>
<gene>
    <name evidence="8" type="primary">rclA</name>
    <name evidence="8" type="ORF">HOV93_50750</name>
</gene>
<evidence type="ECO:0000313" key="9">
    <source>
        <dbReference type="Proteomes" id="UP000551616"/>
    </source>
</evidence>
<dbReference type="SUPFAM" id="SSF55424">
    <property type="entry name" value="FAD/NAD-linked reductases, dimerisation (C-terminal) domain"/>
    <property type="match status" value="1"/>
</dbReference>
<dbReference type="Proteomes" id="UP000551616">
    <property type="component" value="Unassembled WGS sequence"/>
</dbReference>
<name>A0A7V8VAB1_9BACT</name>
<dbReference type="Pfam" id="PF02852">
    <property type="entry name" value="Pyr_redox_dim"/>
    <property type="match status" value="1"/>
</dbReference>
<dbReference type="SUPFAM" id="SSF51905">
    <property type="entry name" value="FAD/NAD(P)-binding domain"/>
    <property type="match status" value="1"/>
</dbReference>
<organism evidence="8 9">
    <name type="scientific">Bremerella alba</name>
    <dbReference type="NCBI Taxonomy" id="980252"/>
    <lineage>
        <taxon>Bacteria</taxon>
        <taxon>Pseudomonadati</taxon>
        <taxon>Planctomycetota</taxon>
        <taxon>Planctomycetia</taxon>
        <taxon>Pirellulales</taxon>
        <taxon>Pirellulaceae</taxon>
        <taxon>Bremerella</taxon>
    </lineage>
</organism>
<dbReference type="PRINTS" id="PR00411">
    <property type="entry name" value="PNDRDTASEI"/>
</dbReference>
<dbReference type="PANTHER" id="PTHR43014">
    <property type="entry name" value="MERCURIC REDUCTASE"/>
    <property type="match status" value="1"/>
</dbReference>
<dbReference type="Gene3D" id="3.50.50.60">
    <property type="entry name" value="FAD/NAD(P)-binding domain"/>
    <property type="match status" value="2"/>
</dbReference>
<sequence length="380" mass="41129">MARVLQRKKAMVHDLAEIHQKRFAASGVPVLYGKGSFLSNTLVDVAKRDGSRLTVQGERIFIATGSRASIPDVLGLREAGPMTHVETLDLEHVPNHLAILGGGYVGLETAQALARLGSRITIVEKGTRLLPHEDDDVSDAILEILKRNGIEILLDTNLQHVAGRSGEEVMLDVISQGRPTVLEVSDILVAAGRTPNTDRLNAISAGVELTERGHIKVNERLETTVENIWAMGDVAGSPMFTHVSLDDFRIVRDNLQGGDRSTNGRLIPYVLFTDPPLSRIGLTETQAKQQAIPHQVATIPMAAILRTRTLSETEGFAKIIVGHDRRILGFSALGVESSEMLAAVQTAMIAGLPYHTIRDTIYPHPTLSEGLGALLASINI</sequence>
<dbReference type="FunFam" id="3.30.390.30:FF:000001">
    <property type="entry name" value="Dihydrolipoyl dehydrogenase"/>
    <property type="match status" value="1"/>
</dbReference>
<protein>
    <submittedName>
        <fullName evidence="8">Putative pyridine nucleotide-disulfide oxidoreductase RclA</fullName>
    </submittedName>
</protein>
<dbReference type="PANTHER" id="PTHR43014:SF2">
    <property type="entry name" value="MERCURIC REDUCTASE"/>
    <property type="match status" value="1"/>
</dbReference>
<comment type="cofactor">
    <cofactor evidence="1">
        <name>FAD</name>
        <dbReference type="ChEBI" id="CHEBI:57692"/>
    </cofactor>
</comment>
<dbReference type="InterPro" id="IPR016156">
    <property type="entry name" value="FAD/NAD-linked_Rdtase_dimer_sf"/>
</dbReference>
<dbReference type="InterPro" id="IPR023753">
    <property type="entry name" value="FAD/NAD-binding_dom"/>
</dbReference>
<evidence type="ECO:0000256" key="3">
    <source>
        <dbReference type="ARBA" id="ARBA00022630"/>
    </source>
</evidence>
<feature type="domain" description="Pyridine nucleotide-disulphide oxidoreductase dimerisation" evidence="6">
    <location>
        <begin position="267"/>
        <end position="371"/>
    </location>
</feature>
<dbReference type="EMBL" id="JABRWO010000021">
    <property type="protein sequence ID" value="MBA2117869.1"/>
    <property type="molecule type" value="Genomic_DNA"/>
</dbReference>
<reference evidence="8 9" key="1">
    <citation type="submission" date="2020-05" db="EMBL/GenBank/DDBJ databases">
        <title>Bremerella alba sp. nov., a novel planctomycete isolated from the surface of the macroalga Fucus spiralis.</title>
        <authorList>
            <person name="Godinho O."/>
            <person name="Botelho R."/>
            <person name="Albuquerque L."/>
            <person name="Wiegand S."/>
            <person name="Da Costa M.S."/>
            <person name="Lobo-Da-Cunha A."/>
            <person name="Jogler C."/>
            <person name="Lage O.M."/>
        </authorList>
    </citation>
    <scope>NUCLEOTIDE SEQUENCE [LARGE SCALE GENOMIC DNA]</scope>
    <source>
        <strain evidence="8 9">FF15</strain>
    </source>
</reference>
<dbReference type="AlphaFoldDB" id="A0A7V8VAB1"/>
<dbReference type="GO" id="GO:0003955">
    <property type="term" value="F:NAD(P)H dehydrogenase (quinone) activity"/>
    <property type="evidence" value="ECO:0007669"/>
    <property type="project" value="TreeGrafter"/>
</dbReference>
<dbReference type="InterPro" id="IPR036188">
    <property type="entry name" value="FAD/NAD-bd_sf"/>
</dbReference>